<dbReference type="EC" id="3.1.2.6" evidence="7"/>
<comment type="similarity">
    <text evidence="3 7">Belongs to the metallo-beta-lactamase superfamily. Glyoxalase II family.</text>
</comment>
<dbReference type="Gene3D" id="3.60.15.10">
    <property type="entry name" value="Ribonuclease Z/Hydroxyacylglutathione hydrolase-like"/>
    <property type="match status" value="1"/>
</dbReference>
<dbReference type="UniPathway" id="UPA00619">
    <property type="reaction ID" value="UER00676"/>
</dbReference>
<dbReference type="InterPro" id="IPR036866">
    <property type="entry name" value="RibonucZ/Hydroxyglut_hydro"/>
</dbReference>
<evidence type="ECO:0000256" key="2">
    <source>
        <dbReference type="ARBA" id="ARBA00004963"/>
    </source>
</evidence>
<feature type="binding site" evidence="7">
    <location>
        <position position="55"/>
    </location>
    <ligand>
        <name>Zn(2+)</name>
        <dbReference type="ChEBI" id="CHEBI:29105"/>
        <label>1</label>
    </ligand>
</feature>
<dbReference type="STRING" id="104623.Ser39006_03751"/>
<dbReference type="Pfam" id="PF00753">
    <property type="entry name" value="Lactamase_B"/>
    <property type="match status" value="1"/>
</dbReference>
<keyword evidence="11" id="KW-1185">Reference proteome</keyword>
<comment type="cofactor">
    <cofactor evidence="7">
        <name>Zn(2+)</name>
        <dbReference type="ChEBI" id="CHEBI:29105"/>
    </cofactor>
    <text evidence="7">Binds 2 Zn(2+) ions per subunit.</text>
</comment>
<name>A0A2I5T5M3_SERS3</name>
<comment type="catalytic activity">
    <reaction evidence="1 7">
        <text>an S-(2-hydroxyacyl)glutathione + H2O = a 2-hydroxy carboxylate + glutathione + H(+)</text>
        <dbReference type="Rhea" id="RHEA:21864"/>
        <dbReference type="ChEBI" id="CHEBI:15377"/>
        <dbReference type="ChEBI" id="CHEBI:15378"/>
        <dbReference type="ChEBI" id="CHEBI:57925"/>
        <dbReference type="ChEBI" id="CHEBI:58896"/>
        <dbReference type="ChEBI" id="CHEBI:71261"/>
        <dbReference type="EC" id="3.1.2.6"/>
    </reaction>
</comment>
<sequence length="251" mass="28497">MNLISVPAFRDNYIWLLSNKEKQCAIVDPGEASPVIEALAKYQLSPKAILLTHHHNDHVGGVKQLAKRYPEIIIYGPQETEQCGITHTIQSGDTISALGSNFSVFSVPGHTLGHVAYYTHPYLFCGDTLFSAGCGRIFEGTPKQMFESINKIMLLPDDTLICCAHEYTLSNLEFAHQLWPEDIAIKDYLVKVRQVRGKGHSTVPTTLKLERTINLFLRYHDIDLQRKLSINTDITEDWQIFAQLRDLKDHY</sequence>
<feature type="binding site" evidence="7">
    <location>
        <position position="58"/>
    </location>
    <ligand>
        <name>Zn(2+)</name>
        <dbReference type="ChEBI" id="CHEBI:29105"/>
        <label>2</label>
    </ligand>
</feature>
<dbReference type="GO" id="GO:0046872">
    <property type="term" value="F:metal ion binding"/>
    <property type="evidence" value="ECO:0007669"/>
    <property type="project" value="UniProtKB-KW"/>
</dbReference>
<evidence type="ECO:0000256" key="3">
    <source>
        <dbReference type="ARBA" id="ARBA00006759"/>
    </source>
</evidence>
<feature type="domain" description="Metallo-beta-lactamase" evidence="8">
    <location>
        <begin position="11"/>
        <end position="165"/>
    </location>
</feature>
<evidence type="ECO:0000259" key="8">
    <source>
        <dbReference type="SMART" id="SM00849"/>
    </source>
</evidence>
<dbReference type="SMART" id="SM00849">
    <property type="entry name" value="Lactamase_B"/>
    <property type="match status" value="1"/>
</dbReference>
<proteinExistence type="inferred from homology"/>
<feature type="binding site" evidence="7">
    <location>
        <position position="57"/>
    </location>
    <ligand>
        <name>Zn(2+)</name>
        <dbReference type="ChEBI" id="CHEBI:29105"/>
        <label>2</label>
    </ligand>
</feature>
<keyword evidence="4 7" id="KW-0479">Metal-binding</keyword>
<dbReference type="InterPro" id="IPR032282">
    <property type="entry name" value="HAGH_C"/>
</dbReference>
<dbReference type="EMBL" id="CP025084">
    <property type="protein sequence ID" value="AUH04165.1"/>
    <property type="molecule type" value="Genomic_DNA"/>
</dbReference>
<dbReference type="SUPFAM" id="SSF56281">
    <property type="entry name" value="Metallo-hydrolase/oxidoreductase"/>
    <property type="match status" value="1"/>
</dbReference>
<evidence type="ECO:0000313" key="12">
    <source>
        <dbReference type="Proteomes" id="UP000233778"/>
    </source>
</evidence>
<dbReference type="KEGG" id="sera:Ser39006_008510"/>
<dbReference type="PANTHER" id="PTHR43705:SF1">
    <property type="entry name" value="HYDROXYACYLGLUTATHIONE HYDROLASE GLOB"/>
    <property type="match status" value="1"/>
</dbReference>
<dbReference type="PIRSF" id="PIRSF005457">
    <property type="entry name" value="Glx"/>
    <property type="match status" value="1"/>
</dbReference>
<dbReference type="InterPro" id="IPR050110">
    <property type="entry name" value="Glyoxalase_II_hydrolase"/>
</dbReference>
<dbReference type="Pfam" id="PF16123">
    <property type="entry name" value="HAGH_C"/>
    <property type="match status" value="1"/>
</dbReference>
<dbReference type="AlphaFoldDB" id="A0A2I5T5M3"/>
<keyword evidence="5 7" id="KW-0378">Hydrolase</keyword>
<dbReference type="OrthoDB" id="9802248at2"/>
<keyword evidence="6 7" id="KW-0862">Zinc</keyword>
<reference evidence="10" key="2">
    <citation type="submission" date="2013-09" db="EMBL/GenBank/DDBJ databases">
        <authorList>
            <person name="Wang G."/>
            <person name="Yang Y."/>
            <person name="Su Y."/>
        </authorList>
    </citation>
    <scope>NUCLEOTIDE SEQUENCE</scope>
    <source>
        <strain evidence="10">ATCC 39006</strain>
    </source>
</reference>
<organism evidence="10 11">
    <name type="scientific">Serratia sp. (strain ATCC 39006)</name>
    <name type="common">Prodigiosinella confusarubida</name>
    <dbReference type="NCBI Taxonomy" id="104623"/>
    <lineage>
        <taxon>Bacteria</taxon>
        <taxon>Pseudomonadati</taxon>
        <taxon>Pseudomonadota</taxon>
        <taxon>Gammaproteobacteria</taxon>
        <taxon>Enterobacterales</taxon>
        <taxon>Pectobacteriaceae</taxon>
        <taxon>Prodigiosinella</taxon>
    </lineage>
</organism>
<evidence type="ECO:0000256" key="6">
    <source>
        <dbReference type="ARBA" id="ARBA00022833"/>
    </source>
</evidence>
<comment type="function">
    <text evidence="7">Thiolesterase that catalyzes the hydrolysis of S-D-lactoyl-glutathione to form glutathione and D-lactic acid.</text>
</comment>
<feature type="binding site" evidence="7">
    <location>
        <position position="127"/>
    </location>
    <ligand>
        <name>Zn(2+)</name>
        <dbReference type="ChEBI" id="CHEBI:29105"/>
        <label>2</label>
    </ligand>
</feature>
<dbReference type="HAMAP" id="MF_01374">
    <property type="entry name" value="Glyoxalase_2"/>
    <property type="match status" value="1"/>
</dbReference>
<dbReference type="GO" id="GO:0019243">
    <property type="term" value="P:methylglyoxal catabolic process to D-lactate via S-lactoyl-glutathione"/>
    <property type="evidence" value="ECO:0007669"/>
    <property type="project" value="UniProtKB-UniRule"/>
</dbReference>
<dbReference type="RefSeq" id="WP_021017012.1">
    <property type="nucleotide sequence ID" value="NZ_CP025084.1"/>
</dbReference>
<evidence type="ECO:0000256" key="1">
    <source>
        <dbReference type="ARBA" id="ARBA00001623"/>
    </source>
</evidence>
<feature type="binding site" evidence="7">
    <location>
        <position position="127"/>
    </location>
    <ligand>
        <name>Zn(2+)</name>
        <dbReference type="ChEBI" id="CHEBI:29105"/>
        <label>1</label>
    </ligand>
</feature>
<feature type="binding site" evidence="7">
    <location>
        <position position="110"/>
    </location>
    <ligand>
        <name>Zn(2+)</name>
        <dbReference type="ChEBI" id="CHEBI:29105"/>
        <label>1</label>
    </ligand>
</feature>
<feature type="binding site" evidence="7">
    <location>
        <position position="53"/>
    </location>
    <ligand>
        <name>Zn(2+)</name>
        <dbReference type="ChEBI" id="CHEBI:29105"/>
        <label>1</label>
    </ligand>
</feature>
<dbReference type="Proteomes" id="UP000233778">
    <property type="component" value="Chromosome"/>
</dbReference>
<dbReference type="EMBL" id="CP025085">
    <property type="protein sequence ID" value="AUG99845.1"/>
    <property type="molecule type" value="Genomic_DNA"/>
</dbReference>
<feature type="binding site" evidence="7">
    <location>
        <position position="165"/>
    </location>
    <ligand>
        <name>Zn(2+)</name>
        <dbReference type="ChEBI" id="CHEBI:29105"/>
        <label>2</label>
    </ligand>
</feature>
<evidence type="ECO:0000313" key="9">
    <source>
        <dbReference type="EMBL" id="AUG99845.1"/>
    </source>
</evidence>
<reference evidence="9 12" key="3">
    <citation type="submission" date="2017-11" db="EMBL/GenBank/DDBJ databases">
        <title>Complete genome sequence of Serratia sp. ATCC 39006 LacA.</title>
        <authorList>
            <person name="Hampton H.G."/>
            <person name="Jackson S.A."/>
            <person name="Jauregui R."/>
            <person name="Poulter G.T.M."/>
            <person name="Salmond G.P.C."/>
            <person name="Fineran P.C."/>
        </authorList>
    </citation>
    <scope>NUCLEOTIDE SEQUENCE [LARGE SCALE GENOMIC DNA]</scope>
    <source>
        <strain evidence="9 12">ATCC 39006</strain>
    </source>
</reference>
<protein>
    <recommendedName>
        <fullName evidence="7">Hydroxyacylglutathione hydrolase</fullName>
        <ecNumber evidence="7">3.1.2.6</ecNumber>
    </recommendedName>
    <alternativeName>
        <fullName evidence="7">Glyoxalase II</fullName>
        <shortName evidence="7">Glx II</shortName>
    </alternativeName>
</protein>
<accession>A0A2I5T5M3</accession>
<comment type="pathway">
    <text evidence="2 7">Secondary metabolite metabolism; methylglyoxal degradation; (R)-lactate from methylglyoxal: step 2/2.</text>
</comment>
<dbReference type="CDD" id="cd07723">
    <property type="entry name" value="hydroxyacylglutathione_hydrolase_MBL-fold"/>
    <property type="match status" value="1"/>
</dbReference>
<dbReference type="GO" id="GO:0004416">
    <property type="term" value="F:hydroxyacylglutathione hydrolase activity"/>
    <property type="evidence" value="ECO:0007669"/>
    <property type="project" value="UniProtKB-UniRule"/>
</dbReference>
<comment type="subunit">
    <text evidence="7">Monomer.</text>
</comment>
<gene>
    <name evidence="7 10" type="primary">gloB</name>
    <name evidence="9" type="ORF">CWC46_08505</name>
    <name evidence="10" type="ORF">Ser39006_008510</name>
</gene>
<reference evidence="10" key="4">
    <citation type="submission" date="2017-11" db="EMBL/GenBank/DDBJ databases">
        <title>Complete genome sequence of Serratia sp. ATCC 39006.</title>
        <authorList>
            <person name="Hampton H.G."/>
            <person name="Jackson S.A."/>
            <person name="Jauregui R."/>
            <person name="Poulter G.T.M."/>
            <person name="Salmond G.P.C."/>
            <person name="Fineran P.C."/>
        </authorList>
    </citation>
    <scope>NUCLEOTIDE SEQUENCE</scope>
    <source>
        <strain evidence="10">ATCC 39006</strain>
    </source>
</reference>
<evidence type="ECO:0000256" key="4">
    <source>
        <dbReference type="ARBA" id="ARBA00022723"/>
    </source>
</evidence>
<reference evidence="10 11" key="1">
    <citation type="journal article" date="2013" name="Genome Announc.">
        <title>Draft genome sequence of Serratia sp. strain ATCC 39006, a model bacterium for analysis of the biosynthesis and regulation of prodigiosin, a carbapenem, and gas vesicles.</title>
        <authorList>
            <person name="Fineran P.C."/>
            <person name="Iglesias Cans M.C."/>
            <person name="Ramsay J.P."/>
            <person name="Wilf N.M."/>
            <person name="Cossyleon D."/>
            <person name="McNeil M.B."/>
            <person name="Williamson N.R."/>
            <person name="Monson R.E."/>
            <person name="Becher S.A."/>
            <person name="Stanton J.A."/>
            <person name="Brugger K."/>
            <person name="Brown S.D."/>
            <person name="Salmond G.P."/>
        </authorList>
    </citation>
    <scope>NUCLEOTIDE SEQUENCE [LARGE SCALE GENOMIC DNA]</scope>
    <source>
        <strain evidence="10">ATCC 39006</strain>
        <strain evidence="11">ATCC 39006 / SC 11482</strain>
    </source>
</reference>
<dbReference type="InterPro" id="IPR001279">
    <property type="entry name" value="Metallo-B-lactamas"/>
</dbReference>
<evidence type="ECO:0000256" key="7">
    <source>
        <dbReference type="HAMAP-Rule" id="MF_01374"/>
    </source>
</evidence>
<evidence type="ECO:0000313" key="11">
    <source>
        <dbReference type="Proteomes" id="UP000017700"/>
    </source>
</evidence>
<dbReference type="InterPro" id="IPR035680">
    <property type="entry name" value="Clx_II_MBL"/>
</dbReference>
<dbReference type="PANTHER" id="PTHR43705">
    <property type="entry name" value="HYDROXYACYLGLUTATHIONE HYDROLASE"/>
    <property type="match status" value="1"/>
</dbReference>
<dbReference type="NCBIfam" id="TIGR03413">
    <property type="entry name" value="GSH_gloB"/>
    <property type="match status" value="1"/>
</dbReference>
<evidence type="ECO:0000256" key="5">
    <source>
        <dbReference type="ARBA" id="ARBA00022801"/>
    </source>
</evidence>
<evidence type="ECO:0000313" key="10">
    <source>
        <dbReference type="EMBL" id="AUH04165.1"/>
    </source>
</evidence>
<dbReference type="InterPro" id="IPR017782">
    <property type="entry name" value="Hydroxyacylglutathione_Hdrlase"/>
</dbReference>
<dbReference type="Proteomes" id="UP000017700">
    <property type="component" value="Chromosome"/>
</dbReference>
<dbReference type="KEGG" id="serq:CWC46_08505"/>